<proteinExistence type="predicted"/>
<dbReference type="AlphaFoldDB" id="A0A562JBI7"/>
<dbReference type="Gene3D" id="3.40.50.720">
    <property type="entry name" value="NAD(P)-binding Rossmann-like Domain"/>
    <property type="match status" value="1"/>
</dbReference>
<protein>
    <submittedName>
        <fullName evidence="1">Uncharacterized protein</fullName>
    </submittedName>
</protein>
<dbReference type="OrthoDB" id="10011446at2"/>
<keyword evidence="2" id="KW-1185">Reference proteome</keyword>
<evidence type="ECO:0000313" key="1">
    <source>
        <dbReference type="EMBL" id="TWH80529.1"/>
    </source>
</evidence>
<dbReference type="RefSeq" id="WP_145082468.1">
    <property type="nucleotide sequence ID" value="NZ_DAMBUX010000003.1"/>
</dbReference>
<dbReference type="Proteomes" id="UP000315343">
    <property type="component" value="Unassembled WGS sequence"/>
</dbReference>
<reference evidence="1 2" key="1">
    <citation type="submission" date="2019-07" db="EMBL/GenBank/DDBJ databases">
        <title>Genomic Encyclopedia of Type Strains, Phase I: the one thousand microbial genomes (KMG-I) project.</title>
        <authorList>
            <person name="Kyrpides N."/>
        </authorList>
    </citation>
    <scope>NUCLEOTIDE SEQUENCE [LARGE SCALE GENOMIC DNA]</scope>
    <source>
        <strain evidence="1 2">DSM 13558</strain>
    </source>
</reference>
<comment type="caution">
    <text evidence="1">The sequence shown here is derived from an EMBL/GenBank/DDBJ whole genome shotgun (WGS) entry which is preliminary data.</text>
</comment>
<accession>A0A562JBI7</accession>
<organism evidence="1 2">
    <name type="scientific">Sedimentibacter saalensis</name>
    <dbReference type="NCBI Taxonomy" id="130788"/>
    <lineage>
        <taxon>Bacteria</taxon>
        <taxon>Bacillati</taxon>
        <taxon>Bacillota</taxon>
        <taxon>Tissierellia</taxon>
        <taxon>Sedimentibacter</taxon>
    </lineage>
</organism>
<sequence>MELIVVLILIALYFIGFKFIDNIYNLASPCEKKSAKQDEMSKLSSSGDINMPDVLIYGNDDHCIEISAALKKYNLSSETFNDLNKLNMSNSYKFLIAAGNSDLDNLTICSIGTKMMDINKVFAVCNQTYSRKLYEESNIHTFESCCIADNIARVVATSAGGTL</sequence>
<dbReference type="EMBL" id="VLKH01000004">
    <property type="protein sequence ID" value="TWH80529.1"/>
    <property type="molecule type" value="Genomic_DNA"/>
</dbReference>
<evidence type="ECO:0000313" key="2">
    <source>
        <dbReference type="Proteomes" id="UP000315343"/>
    </source>
</evidence>
<name>A0A562JBI7_9FIRM</name>
<gene>
    <name evidence="1" type="ORF">LY60_01791</name>
</gene>